<feature type="transmembrane region" description="Helical" evidence="5">
    <location>
        <begin position="71"/>
        <end position="90"/>
    </location>
</feature>
<keyword evidence="2 5" id="KW-0812">Transmembrane</keyword>
<keyword evidence="8" id="KW-1185">Reference proteome</keyword>
<dbReference type="InterPro" id="IPR009915">
    <property type="entry name" value="NnrU_dom"/>
</dbReference>
<evidence type="ECO:0000256" key="5">
    <source>
        <dbReference type="SAM" id="Phobius"/>
    </source>
</evidence>
<comment type="caution">
    <text evidence="7">The sequence shown here is derived from an EMBL/GenBank/DDBJ whole genome shotgun (WGS) entry which is preliminary data.</text>
</comment>
<dbReference type="RefSeq" id="WP_107393797.1">
    <property type="nucleotide sequence ID" value="NZ_PHHF01000006.1"/>
</dbReference>
<feature type="transmembrane region" description="Helical" evidence="5">
    <location>
        <begin position="137"/>
        <end position="157"/>
    </location>
</feature>
<sequence length="228" mass="24749">MADFVAILLLFLASHSIPARPALRARLVRLLGEKLYLAIYGAVSTALLVWLIVAARHAPYIPLWPQTLGQYWVPILVMPPALFLAVGGLLSPNPLSVGFRGASFDPARAGIVGITRHPLLWAFALWGLSHVVPNGDLVSVIMFGGFALFALVAMPVIDRRKRRELGPRWEELAAIGPTLPFAGVSRRWAWPRGLLSVAIVATIAAYAGLLLTHPWLFGPDPTVAFQKG</sequence>
<comment type="subcellular location">
    <subcellularLocation>
        <location evidence="1">Membrane</location>
        <topology evidence="1">Multi-pass membrane protein</topology>
    </subcellularLocation>
</comment>
<evidence type="ECO:0000256" key="3">
    <source>
        <dbReference type="ARBA" id="ARBA00022989"/>
    </source>
</evidence>
<accession>A0A2T4I7X0</accession>
<organism evidence="7 8">
    <name type="scientific">Edaphosphingomonas fennica</name>
    <dbReference type="NCBI Taxonomy" id="114404"/>
    <lineage>
        <taxon>Bacteria</taxon>
        <taxon>Pseudomonadati</taxon>
        <taxon>Pseudomonadota</taxon>
        <taxon>Alphaproteobacteria</taxon>
        <taxon>Sphingomonadales</taxon>
        <taxon>Rhizorhabdaceae</taxon>
        <taxon>Edaphosphingomonas</taxon>
    </lineage>
</organism>
<dbReference type="EMBL" id="PHHF01000006">
    <property type="protein sequence ID" value="PTD27490.1"/>
    <property type="molecule type" value="Genomic_DNA"/>
</dbReference>
<dbReference type="Pfam" id="PF07298">
    <property type="entry name" value="NnrU"/>
    <property type="match status" value="1"/>
</dbReference>
<protein>
    <submittedName>
        <fullName evidence="7">NnrT protein</fullName>
    </submittedName>
</protein>
<gene>
    <name evidence="7" type="ORF">CV103_01565</name>
</gene>
<feature type="domain" description="NnrU" evidence="6">
    <location>
        <begin position="4"/>
        <end position="221"/>
    </location>
</feature>
<dbReference type="Proteomes" id="UP000241206">
    <property type="component" value="Unassembled WGS sequence"/>
</dbReference>
<dbReference type="GO" id="GO:0016020">
    <property type="term" value="C:membrane"/>
    <property type="evidence" value="ECO:0007669"/>
    <property type="project" value="UniProtKB-SubCell"/>
</dbReference>
<keyword evidence="4 5" id="KW-0472">Membrane</keyword>
<evidence type="ECO:0000256" key="2">
    <source>
        <dbReference type="ARBA" id="ARBA00022692"/>
    </source>
</evidence>
<dbReference type="AlphaFoldDB" id="A0A2T4I7X0"/>
<evidence type="ECO:0000313" key="8">
    <source>
        <dbReference type="Proteomes" id="UP000241206"/>
    </source>
</evidence>
<evidence type="ECO:0000256" key="4">
    <source>
        <dbReference type="ARBA" id="ARBA00023136"/>
    </source>
</evidence>
<name>A0A2T4I7X0_9SPHN</name>
<reference evidence="7 8" key="1">
    <citation type="submission" date="2017-11" db="EMBL/GenBank/DDBJ databases">
        <title>Sphingomonas oleivorans sp. nov., isolated from oil-contaminated soil.</title>
        <authorList>
            <person name="Wang L."/>
            <person name="Chen L."/>
        </authorList>
    </citation>
    <scope>NUCLEOTIDE SEQUENCE [LARGE SCALE GENOMIC DNA]</scope>
    <source>
        <strain evidence="7 8">K101</strain>
    </source>
</reference>
<feature type="transmembrane region" description="Helical" evidence="5">
    <location>
        <begin position="194"/>
        <end position="216"/>
    </location>
</feature>
<evidence type="ECO:0000256" key="1">
    <source>
        <dbReference type="ARBA" id="ARBA00004141"/>
    </source>
</evidence>
<keyword evidence="3 5" id="KW-1133">Transmembrane helix</keyword>
<feature type="transmembrane region" description="Helical" evidence="5">
    <location>
        <begin position="35"/>
        <end position="59"/>
    </location>
</feature>
<proteinExistence type="predicted"/>
<evidence type="ECO:0000313" key="7">
    <source>
        <dbReference type="EMBL" id="PTD27490.1"/>
    </source>
</evidence>
<evidence type="ECO:0000259" key="6">
    <source>
        <dbReference type="Pfam" id="PF07298"/>
    </source>
</evidence>